<evidence type="ECO:0008006" key="3">
    <source>
        <dbReference type="Google" id="ProtNLM"/>
    </source>
</evidence>
<sequence length="88" mass="10690">MHGERSRVAARPDLSFAFYVARERTMPTVYDSLLEYLRRDPSPPNVETWAQFERYLKSKGREDLEVGLRLWRCYQQWFRDRSMGCVRR</sequence>
<comment type="caution">
    <text evidence="1">The sequence shown here is derived from an EMBL/GenBank/DDBJ whole genome shotgun (WGS) entry which is preliminary data.</text>
</comment>
<gene>
    <name evidence="1" type="ORF">VI08_09305</name>
</gene>
<dbReference type="PATRIC" id="fig|345309.4.peg.1090"/>
<protein>
    <recommendedName>
        <fullName evidence="3">YozE SAM-like domain-containing protein</fullName>
    </recommendedName>
</protein>
<organism evidence="1 2">
    <name type="scientific">Luteibacter yeojuensis</name>
    <dbReference type="NCBI Taxonomy" id="345309"/>
    <lineage>
        <taxon>Bacteria</taxon>
        <taxon>Pseudomonadati</taxon>
        <taxon>Pseudomonadota</taxon>
        <taxon>Gammaproteobacteria</taxon>
        <taxon>Lysobacterales</taxon>
        <taxon>Rhodanobacteraceae</taxon>
        <taxon>Luteibacter</taxon>
    </lineage>
</organism>
<keyword evidence="2" id="KW-1185">Reference proteome</keyword>
<proteinExistence type="predicted"/>
<dbReference type="Proteomes" id="UP000033651">
    <property type="component" value="Unassembled WGS sequence"/>
</dbReference>
<reference evidence="1 2" key="1">
    <citation type="submission" date="2015-03" db="EMBL/GenBank/DDBJ databases">
        <title>Draft genome sequence of Luteibacter yeojuensis strain SU11.</title>
        <authorList>
            <person name="Sulaiman J."/>
            <person name="Priya K."/>
            <person name="Chan K.-G."/>
        </authorList>
    </citation>
    <scope>NUCLEOTIDE SEQUENCE [LARGE SCALE GENOMIC DNA]</scope>
    <source>
        <strain evidence="1 2">SU11</strain>
    </source>
</reference>
<accession>A0A0F3KU30</accession>
<dbReference type="AlphaFoldDB" id="A0A0F3KU30"/>
<evidence type="ECO:0000313" key="1">
    <source>
        <dbReference type="EMBL" id="KJV34775.1"/>
    </source>
</evidence>
<name>A0A0F3KU30_9GAMM</name>
<dbReference type="EMBL" id="JZRB01000018">
    <property type="protein sequence ID" value="KJV34775.1"/>
    <property type="molecule type" value="Genomic_DNA"/>
</dbReference>
<evidence type="ECO:0000313" key="2">
    <source>
        <dbReference type="Proteomes" id="UP000033651"/>
    </source>
</evidence>